<protein>
    <submittedName>
        <fullName evidence="1">13529_t:CDS:1</fullName>
    </submittedName>
</protein>
<name>A0ACA9KMF3_9GLOM</name>
<comment type="caution">
    <text evidence="1">The sequence shown here is derived from an EMBL/GenBank/DDBJ whole genome shotgun (WGS) entry which is preliminary data.</text>
</comment>
<gene>
    <name evidence="1" type="ORF">DHETER_LOCUS2172</name>
</gene>
<reference evidence="1" key="1">
    <citation type="submission" date="2021-06" db="EMBL/GenBank/DDBJ databases">
        <authorList>
            <person name="Kallberg Y."/>
            <person name="Tangrot J."/>
            <person name="Rosling A."/>
        </authorList>
    </citation>
    <scope>NUCLEOTIDE SEQUENCE</scope>
    <source>
        <strain evidence="1">IL203A</strain>
    </source>
</reference>
<evidence type="ECO:0000313" key="1">
    <source>
        <dbReference type="EMBL" id="CAG8482095.1"/>
    </source>
</evidence>
<organism evidence="1 2">
    <name type="scientific">Dentiscutata heterogama</name>
    <dbReference type="NCBI Taxonomy" id="1316150"/>
    <lineage>
        <taxon>Eukaryota</taxon>
        <taxon>Fungi</taxon>
        <taxon>Fungi incertae sedis</taxon>
        <taxon>Mucoromycota</taxon>
        <taxon>Glomeromycotina</taxon>
        <taxon>Glomeromycetes</taxon>
        <taxon>Diversisporales</taxon>
        <taxon>Gigasporaceae</taxon>
        <taxon>Dentiscutata</taxon>
    </lineage>
</organism>
<sequence>MELIVKQLTPDGYTRPVWTVNGQYPAPIIQANYGDRLLINVTNKFGDPATVHWHGIFQKDTNFYDGPVGITQCPIPNGVSFLYNFTLNQYGTYWYHSHITGQIIDDWYHAPSGIILPLFRTPGYKGFEPVPDSGEISGLGQYDCNAAPKNSKCNPNNKVATYVVQKGKKYRFRIINMSTLSHFILSIDEHPVTVIAADGDLIKPVTLNTLPIHIAQRYDVILNANKPIDNYQIRVKLSTCSRIDNNTINYNNSLNYNIVGILKYEGAKDNLPTSKAYPLNKTEECRDINANLLKPYYEKK</sequence>
<proteinExistence type="predicted"/>
<dbReference type="Proteomes" id="UP000789702">
    <property type="component" value="Unassembled WGS sequence"/>
</dbReference>
<keyword evidence="2" id="KW-1185">Reference proteome</keyword>
<evidence type="ECO:0000313" key="2">
    <source>
        <dbReference type="Proteomes" id="UP000789702"/>
    </source>
</evidence>
<dbReference type="EMBL" id="CAJVPU010001489">
    <property type="protein sequence ID" value="CAG8482095.1"/>
    <property type="molecule type" value="Genomic_DNA"/>
</dbReference>
<accession>A0ACA9KMF3</accession>
<feature type="non-terminal residue" evidence="1">
    <location>
        <position position="300"/>
    </location>
</feature>